<gene>
    <name evidence="4" type="ORF">J2W36_002996</name>
</gene>
<dbReference type="RefSeq" id="WP_307690536.1">
    <property type="nucleotide sequence ID" value="NZ_JAUSRO010000009.1"/>
</dbReference>
<keyword evidence="2" id="KW-0449">Lipoprotein</keyword>
<comment type="similarity">
    <text evidence="1 2">Belongs to the outer membrane factor (OMF) (TC 1.B.17) family.</text>
</comment>
<name>A0ABT9S8Q5_9BURK</name>
<dbReference type="Gene3D" id="2.20.200.10">
    <property type="entry name" value="Outer membrane efflux proteins (OEP)"/>
    <property type="match status" value="1"/>
</dbReference>
<organism evidence="4 5">
    <name type="scientific">Variovorax ginsengisoli</name>
    <dbReference type="NCBI Taxonomy" id="363844"/>
    <lineage>
        <taxon>Bacteria</taxon>
        <taxon>Pseudomonadati</taxon>
        <taxon>Pseudomonadota</taxon>
        <taxon>Betaproteobacteria</taxon>
        <taxon>Burkholderiales</taxon>
        <taxon>Comamonadaceae</taxon>
        <taxon>Variovorax</taxon>
    </lineage>
</organism>
<dbReference type="PROSITE" id="PS51257">
    <property type="entry name" value="PROKAR_LIPOPROTEIN"/>
    <property type="match status" value="1"/>
</dbReference>
<keyword evidence="3" id="KW-0175">Coiled coil</keyword>
<keyword evidence="2" id="KW-0564">Palmitate</keyword>
<comment type="caution">
    <text evidence="4">The sequence shown here is derived from an EMBL/GenBank/DDBJ whole genome shotgun (WGS) entry which is preliminary data.</text>
</comment>
<evidence type="ECO:0000256" key="3">
    <source>
        <dbReference type="SAM" id="Coils"/>
    </source>
</evidence>
<evidence type="ECO:0000256" key="2">
    <source>
        <dbReference type="RuleBase" id="RU362097"/>
    </source>
</evidence>
<dbReference type="PANTHER" id="PTHR30203:SF25">
    <property type="entry name" value="OUTER MEMBRANE PROTEIN-RELATED"/>
    <property type="match status" value="1"/>
</dbReference>
<dbReference type="PANTHER" id="PTHR30203">
    <property type="entry name" value="OUTER MEMBRANE CATION EFFLUX PROTEIN"/>
    <property type="match status" value="1"/>
</dbReference>
<dbReference type="InterPro" id="IPR003423">
    <property type="entry name" value="OMP_efflux"/>
</dbReference>
<dbReference type="EMBL" id="JAUSRO010000009">
    <property type="protein sequence ID" value="MDP9900730.1"/>
    <property type="molecule type" value="Genomic_DNA"/>
</dbReference>
<dbReference type="NCBIfam" id="TIGR01845">
    <property type="entry name" value="outer_NodT"/>
    <property type="match status" value="1"/>
</dbReference>
<protein>
    <submittedName>
        <fullName evidence="4">Multidrug efflux system outer membrane protein</fullName>
    </submittedName>
</protein>
<evidence type="ECO:0000313" key="4">
    <source>
        <dbReference type="EMBL" id="MDP9900730.1"/>
    </source>
</evidence>
<comment type="subcellular location">
    <subcellularLocation>
        <location evidence="2">Cell membrane</location>
        <topology evidence="2">Lipid-anchor</topology>
    </subcellularLocation>
</comment>
<dbReference type="Gene3D" id="1.20.1600.10">
    <property type="entry name" value="Outer membrane efflux proteins (OEP)"/>
    <property type="match status" value="1"/>
</dbReference>
<keyword evidence="2" id="KW-0812">Transmembrane</keyword>
<dbReference type="Pfam" id="PF02321">
    <property type="entry name" value="OEP"/>
    <property type="match status" value="2"/>
</dbReference>
<proteinExistence type="inferred from homology"/>
<dbReference type="SUPFAM" id="SSF56954">
    <property type="entry name" value="Outer membrane efflux proteins (OEP)"/>
    <property type="match status" value="1"/>
</dbReference>
<dbReference type="Proteomes" id="UP001226867">
    <property type="component" value="Unassembled WGS sequence"/>
</dbReference>
<accession>A0ABT9S8Q5</accession>
<evidence type="ECO:0000256" key="1">
    <source>
        <dbReference type="ARBA" id="ARBA00007613"/>
    </source>
</evidence>
<feature type="coiled-coil region" evidence="3">
    <location>
        <begin position="368"/>
        <end position="395"/>
    </location>
</feature>
<keyword evidence="5" id="KW-1185">Reference proteome</keyword>
<keyword evidence="2" id="KW-0472">Membrane</keyword>
<sequence>MKKNFQLPGLLVAVGMLTGCAVGPRYETPAVPTITLASPQQNQFSGAADQAPWWTFLEEEHLTLLVDAALAHNHDIRRAQASLLASRAVFDQQQLDRYPAVTAQGGYQRSIEQRVGVTGEPVRSLAESWRAGFDVQWEIDLFGRLNRLSRSANARADAAQADLALVRLTVAADVARYYYEGQGLQRRLDLAQVQVENWRGTLALLQSRVRAGNGPLDELENARAQLALSEATIAPLVAARDQAQYRLDVLIGQRPGQNPVAASMLKPAPLARELPLGDVDELIRQRPDVVRAERLLAASTEDVGAATAELYPRLDLGGFIGFFALRGADAGIGSRAFEIAPSLTWPAMRMGGARARLRGARALTEGALARYEQALLQAQEDVENAVTQLARHQQRLLALLQSASHSERALDIAMSRYHAGAGSYLAVLENQRGLSAVQQEATQAETASYLHVIALYKALGWGVGMRTQSIGVVDAPT</sequence>
<evidence type="ECO:0000313" key="5">
    <source>
        <dbReference type="Proteomes" id="UP001226867"/>
    </source>
</evidence>
<reference evidence="4 5" key="1">
    <citation type="submission" date="2023-07" db="EMBL/GenBank/DDBJ databases">
        <title>Sorghum-associated microbial communities from plants grown in Nebraska, USA.</title>
        <authorList>
            <person name="Schachtman D."/>
        </authorList>
    </citation>
    <scope>NUCLEOTIDE SEQUENCE [LARGE SCALE GENOMIC DNA]</scope>
    <source>
        <strain evidence="4 5">DS1607</strain>
    </source>
</reference>
<keyword evidence="2" id="KW-1134">Transmembrane beta strand</keyword>
<dbReference type="InterPro" id="IPR010131">
    <property type="entry name" value="MdtP/NodT-like"/>
</dbReference>